<dbReference type="HOGENOM" id="CLU_000288_5_16_1"/>
<dbReference type="OMA" id="RHHIQSF"/>
<keyword evidence="4" id="KW-0418">Kinase</keyword>
<evidence type="ECO:0000256" key="6">
    <source>
        <dbReference type="ARBA" id="ARBA00037966"/>
    </source>
</evidence>
<dbReference type="GeneID" id="6749003"/>
<organism evidence="10 11">
    <name type="scientific">Trichoplax adhaerens</name>
    <name type="common">Trichoplax reptans</name>
    <dbReference type="NCBI Taxonomy" id="10228"/>
    <lineage>
        <taxon>Eukaryota</taxon>
        <taxon>Metazoa</taxon>
        <taxon>Placozoa</taxon>
        <taxon>Uniplacotomia</taxon>
        <taxon>Trichoplacea</taxon>
        <taxon>Trichoplacidae</taxon>
        <taxon>Trichoplax</taxon>
    </lineage>
</organism>
<dbReference type="AlphaFoldDB" id="B3RKF1"/>
<evidence type="ECO:0000313" key="11">
    <source>
        <dbReference type="Proteomes" id="UP000009022"/>
    </source>
</evidence>
<dbReference type="PROSITE" id="PS00108">
    <property type="entry name" value="PROTEIN_KINASE_ST"/>
    <property type="match status" value="1"/>
</dbReference>
<dbReference type="GO" id="GO:0004674">
    <property type="term" value="F:protein serine/threonine kinase activity"/>
    <property type="evidence" value="ECO:0000318"/>
    <property type="project" value="GO_Central"/>
</dbReference>
<dbReference type="PANTHER" id="PTHR45646:SF11">
    <property type="entry name" value="SERINE_THREONINE-PROTEIN KINASE DOA"/>
    <property type="match status" value="1"/>
</dbReference>
<proteinExistence type="inferred from homology"/>
<dbReference type="GO" id="GO:0005634">
    <property type="term" value="C:nucleus"/>
    <property type="evidence" value="ECO:0000318"/>
    <property type="project" value="GO_Central"/>
</dbReference>
<dbReference type="CTD" id="6749003"/>
<keyword evidence="5 7" id="KW-0067">ATP-binding</keyword>
<dbReference type="Proteomes" id="UP000009022">
    <property type="component" value="Unassembled WGS sequence"/>
</dbReference>
<dbReference type="InterPro" id="IPR017441">
    <property type="entry name" value="Protein_kinase_ATP_BS"/>
</dbReference>
<dbReference type="CDD" id="cd14134">
    <property type="entry name" value="PKc_CLK"/>
    <property type="match status" value="1"/>
</dbReference>
<evidence type="ECO:0000313" key="10">
    <source>
        <dbReference type="EMBL" id="EDV28586.1"/>
    </source>
</evidence>
<dbReference type="FunCoup" id="B3RKF1">
    <property type="interactions" value="1891"/>
</dbReference>
<evidence type="ECO:0000256" key="2">
    <source>
        <dbReference type="ARBA" id="ARBA00022679"/>
    </source>
</evidence>
<dbReference type="SMART" id="SM00220">
    <property type="entry name" value="S_TKc"/>
    <property type="match status" value="1"/>
</dbReference>
<evidence type="ECO:0000256" key="7">
    <source>
        <dbReference type="PROSITE-ProRule" id="PRU10141"/>
    </source>
</evidence>
<feature type="domain" description="Protein kinase" evidence="9">
    <location>
        <begin position="1"/>
        <end position="317"/>
    </location>
</feature>
<sequence>QILDTLGTGTFGKVALCYDNRQCDDKIALKIIRNVQKYREAAELEIRVLKKICKWDPKAEIPCVRMLDWFDYYGHTCISFNVLGSSSFDFMKDNKYSPYPMHHIQNMGYQLLCAIAFLHDNNLTHTDLKPENILFTNSSYHSEYNEELEKKQRVLRSSNICVIDFGSAVFKSEYHSRIVSTRHYRAPEVILELGWSYPCDIWSVGCILYEYYTGNALFQTHDNREHLAMMEIILGDIPIEMQLKGKKSHYFNKKGKVVWDSTGEGAKYVYRECKPLDEYARSDDIATKKLFNLLSKMLCYDPNMRTTAPEALQDSFFKLKLDNVNKTNSRTRSRTDSL</sequence>
<keyword evidence="2" id="KW-0808">Transferase</keyword>
<dbReference type="Pfam" id="PF00069">
    <property type="entry name" value="Pkinase"/>
    <property type="match status" value="1"/>
</dbReference>
<dbReference type="InterPro" id="IPR000719">
    <property type="entry name" value="Prot_kinase_dom"/>
</dbReference>
<dbReference type="GO" id="GO:0005524">
    <property type="term" value="F:ATP binding"/>
    <property type="evidence" value="ECO:0007669"/>
    <property type="project" value="UniProtKB-UniRule"/>
</dbReference>
<dbReference type="GO" id="GO:0043484">
    <property type="term" value="P:regulation of RNA splicing"/>
    <property type="evidence" value="ECO:0000318"/>
    <property type="project" value="GO_Central"/>
</dbReference>
<dbReference type="STRING" id="10228.B3RKF1"/>
<evidence type="ECO:0000259" key="9">
    <source>
        <dbReference type="PROSITE" id="PS50011"/>
    </source>
</evidence>
<dbReference type="PANTHER" id="PTHR45646">
    <property type="entry name" value="SERINE/THREONINE-PROTEIN KINASE DOA-RELATED"/>
    <property type="match status" value="1"/>
</dbReference>
<keyword evidence="1 8" id="KW-0723">Serine/threonine-protein kinase</keyword>
<evidence type="ECO:0000256" key="5">
    <source>
        <dbReference type="ARBA" id="ARBA00022840"/>
    </source>
</evidence>
<dbReference type="SUPFAM" id="SSF56112">
    <property type="entry name" value="Protein kinase-like (PK-like)"/>
    <property type="match status" value="1"/>
</dbReference>
<dbReference type="PROSITE" id="PS00107">
    <property type="entry name" value="PROTEIN_KINASE_ATP"/>
    <property type="match status" value="1"/>
</dbReference>
<evidence type="ECO:0000256" key="1">
    <source>
        <dbReference type="ARBA" id="ARBA00022527"/>
    </source>
</evidence>
<dbReference type="KEGG" id="tad:TRIADDRAFT_18415"/>
<keyword evidence="3 7" id="KW-0547">Nucleotide-binding</keyword>
<dbReference type="InParanoid" id="B3RKF1"/>
<dbReference type="OrthoDB" id="283111at2759"/>
<dbReference type="Gene3D" id="3.30.200.20">
    <property type="entry name" value="Phosphorylase Kinase, domain 1"/>
    <property type="match status" value="1"/>
</dbReference>
<comment type="similarity">
    <text evidence="6">Belongs to the protein kinase superfamily. CMGC Ser/Thr protein kinase family. Lammer subfamily.</text>
</comment>
<gene>
    <name evidence="10" type="ORF">TRIADDRAFT_18415</name>
</gene>
<dbReference type="InterPro" id="IPR008271">
    <property type="entry name" value="Ser/Thr_kinase_AS"/>
</dbReference>
<evidence type="ECO:0000256" key="3">
    <source>
        <dbReference type="ARBA" id="ARBA00022741"/>
    </source>
</evidence>
<evidence type="ECO:0000256" key="4">
    <source>
        <dbReference type="ARBA" id="ARBA00022777"/>
    </source>
</evidence>
<dbReference type="PROSITE" id="PS50011">
    <property type="entry name" value="PROTEIN_KINASE_DOM"/>
    <property type="match status" value="1"/>
</dbReference>
<name>B3RKF1_TRIAD</name>
<accession>B3RKF1</accession>
<dbReference type="Gene3D" id="1.10.510.10">
    <property type="entry name" value="Transferase(Phosphotransferase) domain 1"/>
    <property type="match status" value="1"/>
</dbReference>
<evidence type="ECO:0000256" key="8">
    <source>
        <dbReference type="RuleBase" id="RU000304"/>
    </source>
</evidence>
<dbReference type="InterPro" id="IPR051175">
    <property type="entry name" value="CLK_kinases"/>
</dbReference>
<feature type="non-terminal residue" evidence="10">
    <location>
        <position position="1"/>
    </location>
</feature>
<dbReference type="InterPro" id="IPR011009">
    <property type="entry name" value="Kinase-like_dom_sf"/>
</dbReference>
<feature type="binding site" evidence="7">
    <location>
        <position position="30"/>
    </location>
    <ligand>
        <name>ATP</name>
        <dbReference type="ChEBI" id="CHEBI:30616"/>
    </ligand>
</feature>
<reference evidence="10 11" key="1">
    <citation type="journal article" date="2008" name="Nature">
        <title>The Trichoplax genome and the nature of placozoans.</title>
        <authorList>
            <person name="Srivastava M."/>
            <person name="Begovic E."/>
            <person name="Chapman J."/>
            <person name="Putnam N.H."/>
            <person name="Hellsten U."/>
            <person name="Kawashima T."/>
            <person name="Kuo A."/>
            <person name="Mitros T."/>
            <person name="Salamov A."/>
            <person name="Carpenter M.L."/>
            <person name="Signorovitch A.Y."/>
            <person name="Moreno M.A."/>
            <person name="Kamm K."/>
            <person name="Grimwood J."/>
            <person name="Schmutz J."/>
            <person name="Shapiro H."/>
            <person name="Grigoriev I.V."/>
            <person name="Buss L.W."/>
            <person name="Schierwater B."/>
            <person name="Dellaporta S.L."/>
            <person name="Rokhsar D.S."/>
        </authorList>
    </citation>
    <scope>NUCLEOTIDE SEQUENCE [LARGE SCALE GENOMIC DNA]</scope>
    <source>
        <strain evidence="10 11">Grell-BS-1999</strain>
    </source>
</reference>
<dbReference type="RefSeq" id="XP_002107788.1">
    <property type="nucleotide sequence ID" value="XM_002107752.1"/>
</dbReference>
<keyword evidence="11" id="KW-1185">Reference proteome</keyword>
<dbReference type="EMBL" id="DS985241">
    <property type="protein sequence ID" value="EDV28586.1"/>
    <property type="molecule type" value="Genomic_DNA"/>
</dbReference>
<protein>
    <recommendedName>
        <fullName evidence="9">Protein kinase domain-containing protein</fullName>
    </recommendedName>
</protein>
<dbReference type="eggNOG" id="KOG0671">
    <property type="taxonomic scope" value="Eukaryota"/>
</dbReference>
<dbReference type="PhylomeDB" id="B3RKF1"/>